<sequence length="169" mass="19008">MSSPHSSFGTCRLDYAKKARTRKPTWCATIIQEKAQQPRPNRGAQPELLARPEAPKENQFGFITESVWVKAAPQHERDSGEAEVDLARRAGKEMDRIDGVQGPCTCQFGPSGLFPVCALERRNFPRRNPGDDEKPVILTPDHHPSSAPDSRIWSNCRVHRNIEELKRVG</sequence>
<proteinExistence type="predicted"/>
<evidence type="ECO:0000313" key="2">
    <source>
        <dbReference type="EMBL" id="EDU42957.1"/>
    </source>
</evidence>
<reference evidence="3" key="1">
    <citation type="journal article" date="2013" name="G3 (Bethesda)">
        <title>Comparative genomics of a plant-pathogenic fungus, Pyrenophora tritici-repentis, reveals transduplication and the impact of repeat elements on pathogenicity and population divergence.</title>
        <authorList>
            <person name="Manning V.A."/>
            <person name="Pandelova I."/>
            <person name="Dhillon B."/>
            <person name="Wilhelm L.J."/>
            <person name="Goodwin S.B."/>
            <person name="Berlin A.M."/>
            <person name="Figueroa M."/>
            <person name="Freitag M."/>
            <person name="Hane J.K."/>
            <person name="Henrissat B."/>
            <person name="Holman W.H."/>
            <person name="Kodira C.D."/>
            <person name="Martin J."/>
            <person name="Oliver R.P."/>
            <person name="Robbertse B."/>
            <person name="Schackwitz W."/>
            <person name="Schwartz D.C."/>
            <person name="Spatafora J.W."/>
            <person name="Turgeon B.G."/>
            <person name="Yandava C."/>
            <person name="Young S."/>
            <person name="Zhou S."/>
            <person name="Zeng Q."/>
            <person name="Grigoriev I.V."/>
            <person name="Ma L.-J."/>
            <person name="Ciuffetti L.M."/>
        </authorList>
    </citation>
    <scope>NUCLEOTIDE SEQUENCE [LARGE SCALE GENOMIC DNA]</scope>
    <source>
        <strain evidence="3">Pt-1C-BFP</strain>
    </source>
</reference>
<gene>
    <name evidence="2" type="ORF">PTRG_09906</name>
</gene>
<evidence type="ECO:0000256" key="1">
    <source>
        <dbReference type="SAM" id="MobiDB-lite"/>
    </source>
</evidence>
<dbReference type="HOGENOM" id="CLU_1579335_0_0_1"/>
<dbReference type="EMBL" id="DS231626">
    <property type="protein sequence ID" value="EDU42957.1"/>
    <property type="molecule type" value="Genomic_DNA"/>
</dbReference>
<evidence type="ECO:0000313" key="3">
    <source>
        <dbReference type="Proteomes" id="UP000001471"/>
    </source>
</evidence>
<dbReference type="Proteomes" id="UP000001471">
    <property type="component" value="Unassembled WGS sequence"/>
</dbReference>
<accession>B2WIU7</accession>
<organism evidence="2 3">
    <name type="scientific">Pyrenophora tritici-repentis (strain Pt-1C-BFP)</name>
    <name type="common">Wheat tan spot fungus</name>
    <name type="synonym">Drechslera tritici-repentis</name>
    <dbReference type="NCBI Taxonomy" id="426418"/>
    <lineage>
        <taxon>Eukaryota</taxon>
        <taxon>Fungi</taxon>
        <taxon>Dikarya</taxon>
        <taxon>Ascomycota</taxon>
        <taxon>Pezizomycotina</taxon>
        <taxon>Dothideomycetes</taxon>
        <taxon>Pleosporomycetidae</taxon>
        <taxon>Pleosporales</taxon>
        <taxon>Pleosporineae</taxon>
        <taxon>Pleosporaceae</taxon>
        <taxon>Pyrenophora</taxon>
    </lineage>
</organism>
<feature type="compositionally biased region" description="Basic and acidic residues" evidence="1">
    <location>
        <begin position="125"/>
        <end position="144"/>
    </location>
</feature>
<dbReference type="AlphaFoldDB" id="B2WIU7"/>
<feature type="region of interest" description="Disordered" evidence="1">
    <location>
        <begin position="33"/>
        <end position="53"/>
    </location>
</feature>
<name>B2WIU7_PYRTR</name>
<feature type="region of interest" description="Disordered" evidence="1">
    <location>
        <begin position="125"/>
        <end position="151"/>
    </location>
</feature>
<protein>
    <submittedName>
        <fullName evidence="2">Uncharacterized protein</fullName>
    </submittedName>
</protein>
<dbReference type="InParanoid" id="B2WIU7"/>